<reference evidence="3" key="4">
    <citation type="submission" date="2024-02" db="EMBL/GenBank/DDBJ databases">
        <title>Comparative genomics of Cryptococcus and Kwoniella reveals pathogenesis evolution and contrasting modes of karyotype evolution via chromosome fusion or intercentromeric recombination.</title>
        <authorList>
            <person name="Coelho M.A."/>
            <person name="David-Palma M."/>
            <person name="Shea T."/>
            <person name="Bowers K."/>
            <person name="McGinley-Smith S."/>
            <person name="Mohammad A.W."/>
            <person name="Gnirke A."/>
            <person name="Yurkov A.M."/>
            <person name="Nowrousian M."/>
            <person name="Sun S."/>
            <person name="Cuomo C.A."/>
            <person name="Heitman J."/>
        </authorList>
    </citation>
    <scope>NUCLEOTIDE SEQUENCE</scope>
    <source>
        <strain evidence="3">CBS 10118</strain>
    </source>
</reference>
<reference evidence="2" key="3">
    <citation type="submission" date="2014-01" db="EMBL/GenBank/DDBJ databases">
        <title>Evolution of pathogenesis and genome organization in the Tremellales.</title>
        <authorList>
            <person name="Cuomo C."/>
            <person name="Litvintseva A."/>
            <person name="Heitman J."/>
            <person name="Chen Y."/>
            <person name="Sun S."/>
            <person name="Springer D."/>
            <person name="Dromer F."/>
            <person name="Young S."/>
            <person name="Zeng Q."/>
            <person name="Chapman S."/>
            <person name="Gujja S."/>
            <person name="Saif S."/>
            <person name="Birren B."/>
        </authorList>
    </citation>
    <scope>NUCLEOTIDE SEQUENCE</scope>
    <source>
        <strain evidence="2">CBS 10118</strain>
    </source>
</reference>
<dbReference type="VEuPathDB" id="FungiDB:I302_05035"/>
<sequence length="220" mass="24160">MPPQKGHDTPPPPNWPEGVIYLIKPRLSPLFPPKLIPLLSPNSKTFNPKAIKHPSSVQIKRIETEGHPAKGQNGLFAKSKIKGGEMIIPYLGVLHSTLIPDDLDENEIEILRQKDPHSSSDYDLSLLRISSSDIRNPFPGKHVSIGIDAAKMGNAARFVNDYRGLPIQNGNTGPNAEFRMGQGEDGGLRMEIWSLKGGVGKGEEIRVSYGKGWWGARRGC</sequence>
<reference evidence="2" key="1">
    <citation type="submission" date="2013-07" db="EMBL/GenBank/DDBJ databases">
        <title>The Genome Sequence of Cryptococcus bestiolae CBS10118.</title>
        <authorList>
            <consortium name="The Broad Institute Genome Sequencing Platform"/>
            <person name="Cuomo C."/>
            <person name="Litvintseva A."/>
            <person name="Chen Y."/>
            <person name="Heitman J."/>
            <person name="Sun S."/>
            <person name="Springer D."/>
            <person name="Dromer F."/>
            <person name="Young S.K."/>
            <person name="Zeng Q."/>
            <person name="Gargeya S."/>
            <person name="Fitzgerald M."/>
            <person name="Abouelleil A."/>
            <person name="Alvarado L."/>
            <person name="Berlin A.M."/>
            <person name="Chapman S.B."/>
            <person name="Dewar J."/>
            <person name="Goldberg J."/>
            <person name="Griggs A."/>
            <person name="Gujja S."/>
            <person name="Hansen M."/>
            <person name="Howarth C."/>
            <person name="Imamovic A."/>
            <person name="Larimer J."/>
            <person name="McCowan C."/>
            <person name="Murphy C."/>
            <person name="Pearson M."/>
            <person name="Priest M."/>
            <person name="Roberts A."/>
            <person name="Saif S."/>
            <person name="Shea T."/>
            <person name="Sykes S."/>
            <person name="Wortman J."/>
            <person name="Nusbaum C."/>
            <person name="Birren B."/>
        </authorList>
    </citation>
    <scope>NUCLEOTIDE SEQUENCE [LARGE SCALE GENOMIC DNA]</scope>
    <source>
        <strain evidence="2">CBS 10118</strain>
    </source>
</reference>
<reference evidence="3" key="2">
    <citation type="submission" date="2013-07" db="EMBL/GenBank/DDBJ databases">
        <authorList>
            <consortium name="The Broad Institute Genome Sequencing Platform"/>
            <person name="Cuomo C."/>
            <person name="Litvintseva A."/>
            <person name="Chen Y."/>
            <person name="Heitman J."/>
            <person name="Sun S."/>
            <person name="Springer D."/>
            <person name="Dromer F."/>
            <person name="Young S.K."/>
            <person name="Zeng Q."/>
            <person name="Gargeya S."/>
            <person name="Fitzgerald M."/>
            <person name="Abouelleil A."/>
            <person name="Alvarado L."/>
            <person name="Berlin A.M."/>
            <person name="Chapman S.B."/>
            <person name="Dewar J."/>
            <person name="Goldberg J."/>
            <person name="Griggs A."/>
            <person name="Gujja S."/>
            <person name="Hansen M."/>
            <person name="Howarth C."/>
            <person name="Imamovic A."/>
            <person name="Larimer J."/>
            <person name="McCowan C."/>
            <person name="Murphy C."/>
            <person name="Pearson M."/>
            <person name="Priest M."/>
            <person name="Roberts A."/>
            <person name="Saif S."/>
            <person name="Shea T."/>
            <person name="Sykes S."/>
            <person name="Wortman J."/>
            <person name="Nusbaum C."/>
            <person name="Birren B."/>
        </authorList>
    </citation>
    <scope>NUCLEOTIDE SEQUENCE</scope>
    <source>
        <strain evidence="3">CBS 10118</strain>
    </source>
</reference>
<keyword evidence="4" id="KW-1185">Reference proteome</keyword>
<dbReference type="InterPro" id="IPR001214">
    <property type="entry name" value="SET_dom"/>
</dbReference>
<dbReference type="EMBL" id="CP144544">
    <property type="protein sequence ID" value="WVW83888.1"/>
    <property type="molecule type" value="Genomic_DNA"/>
</dbReference>
<evidence type="ECO:0000313" key="3">
    <source>
        <dbReference type="EMBL" id="WVW83888.1"/>
    </source>
</evidence>
<dbReference type="SUPFAM" id="SSF82199">
    <property type="entry name" value="SET domain"/>
    <property type="match status" value="1"/>
</dbReference>
<dbReference type="Pfam" id="PF00856">
    <property type="entry name" value="SET"/>
    <property type="match status" value="1"/>
</dbReference>
<evidence type="ECO:0000259" key="1">
    <source>
        <dbReference type="PROSITE" id="PS50280"/>
    </source>
</evidence>
<dbReference type="InterPro" id="IPR046341">
    <property type="entry name" value="SET_dom_sf"/>
</dbReference>
<dbReference type="GeneID" id="30209434"/>
<dbReference type="AlphaFoldDB" id="A0A1B9G2G9"/>
<evidence type="ECO:0000313" key="2">
    <source>
        <dbReference type="EMBL" id="OCF25222.1"/>
    </source>
</evidence>
<feature type="domain" description="SET" evidence="1">
    <location>
        <begin position="55"/>
        <end position="210"/>
    </location>
</feature>
<accession>A0A1B9G2G9</accession>
<proteinExistence type="predicted"/>
<organism evidence="2">
    <name type="scientific">Kwoniella bestiolae CBS 10118</name>
    <dbReference type="NCBI Taxonomy" id="1296100"/>
    <lineage>
        <taxon>Eukaryota</taxon>
        <taxon>Fungi</taxon>
        <taxon>Dikarya</taxon>
        <taxon>Basidiomycota</taxon>
        <taxon>Agaricomycotina</taxon>
        <taxon>Tremellomycetes</taxon>
        <taxon>Tremellales</taxon>
        <taxon>Cryptococcaceae</taxon>
        <taxon>Kwoniella</taxon>
    </lineage>
</organism>
<gene>
    <name evidence="2" type="ORF">I302_05035</name>
    <name evidence="3" type="ORF">I302_105910</name>
</gene>
<dbReference type="KEGG" id="kbi:30209434"/>
<dbReference type="Proteomes" id="UP000092730">
    <property type="component" value="Chromosome 4"/>
</dbReference>
<dbReference type="EMBL" id="KI894021">
    <property type="protein sequence ID" value="OCF25222.1"/>
    <property type="molecule type" value="Genomic_DNA"/>
</dbReference>
<dbReference type="Gene3D" id="2.170.270.10">
    <property type="entry name" value="SET domain"/>
    <property type="match status" value="1"/>
</dbReference>
<name>A0A1B9G2G9_9TREE</name>
<dbReference type="OrthoDB" id="5792673at2759"/>
<dbReference type="STRING" id="1296100.A0A1B9G2G9"/>
<evidence type="ECO:0000313" key="4">
    <source>
        <dbReference type="Proteomes" id="UP000092730"/>
    </source>
</evidence>
<protein>
    <recommendedName>
        <fullName evidence="1">SET domain-containing protein</fullName>
    </recommendedName>
</protein>
<dbReference type="RefSeq" id="XP_019046292.1">
    <property type="nucleotide sequence ID" value="XM_019191662.1"/>
</dbReference>
<dbReference type="PROSITE" id="PS50280">
    <property type="entry name" value="SET"/>
    <property type="match status" value="1"/>
</dbReference>